<feature type="transmembrane region" description="Helical" evidence="5">
    <location>
        <begin position="12"/>
        <end position="32"/>
    </location>
</feature>
<reference evidence="7" key="2">
    <citation type="journal article" date="2016" name="Sci. Rep.">
        <title>Dictyocaulus viviparus genome, variome and transcriptome elucidate lungworm biology and support future intervention.</title>
        <authorList>
            <person name="McNulty S.N."/>
            <person name="Strube C."/>
            <person name="Rosa B.A."/>
            <person name="Martin J.C."/>
            <person name="Tyagi R."/>
            <person name="Choi Y.J."/>
            <person name="Wang Q."/>
            <person name="Hallsworth Pepin K."/>
            <person name="Zhang X."/>
            <person name="Ozersky P."/>
            <person name="Wilson R.K."/>
            <person name="Sternberg P.W."/>
            <person name="Gasser R.B."/>
            <person name="Mitreva M."/>
        </authorList>
    </citation>
    <scope>NUCLEOTIDE SEQUENCE [LARGE SCALE GENOMIC DNA]</scope>
    <source>
        <strain evidence="7">HannoverDv2000</strain>
    </source>
</reference>
<dbReference type="SUPFAM" id="SSF81321">
    <property type="entry name" value="Family A G protein-coupled receptor-like"/>
    <property type="match status" value="1"/>
</dbReference>
<dbReference type="InterPro" id="IPR047130">
    <property type="entry name" value="7TM_GPCR_Srsx_nematod"/>
</dbReference>
<dbReference type="InterPro" id="IPR000276">
    <property type="entry name" value="GPCR_Rhodpsn"/>
</dbReference>
<keyword evidence="2 5" id="KW-0812">Transmembrane</keyword>
<organism evidence="6 7">
    <name type="scientific">Dictyocaulus viviparus</name>
    <name type="common">Bovine lungworm</name>
    <dbReference type="NCBI Taxonomy" id="29172"/>
    <lineage>
        <taxon>Eukaryota</taxon>
        <taxon>Metazoa</taxon>
        <taxon>Ecdysozoa</taxon>
        <taxon>Nematoda</taxon>
        <taxon>Chromadorea</taxon>
        <taxon>Rhabditida</taxon>
        <taxon>Rhabditina</taxon>
        <taxon>Rhabditomorpha</taxon>
        <taxon>Strongyloidea</taxon>
        <taxon>Metastrongylidae</taxon>
        <taxon>Dictyocaulus</taxon>
    </lineage>
</organism>
<comment type="subcellular location">
    <subcellularLocation>
        <location evidence="1">Membrane</location>
    </subcellularLocation>
</comment>
<evidence type="ECO:0000256" key="4">
    <source>
        <dbReference type="ARBA" id="ARBA00023136"/>
    </source>
</evidence>
<evidence type="ECO:0000256" key="2">
    <source>
        <dbReference type="ARBA" id="ARBA00022692"/>
    </source>
</evidence>
<feature type="transmembrane region" description="Helical" evidence="5">
    <location>
        <begin position="126"/>
        <end position="148"/>
    </location>
</feature>
<gene>
    <name evidence="6" type="ORF">DICVIV_10013</name>
</gene>
<sequence>MTINNKYNEYYMMAQILPALLYSLTMAVLLFNGRTSTEMVLCIILASAGALVQTMFLYATLVFNILTIICYTFFIYFVGKIQMSSVDAKNVYRSLIISSLTVIFGWMATILINPIASILKLDVDSIYVKLLAGLFVNSASATHFFVYYTMSKEYRRLFDQYLLIDRIKKKIGISNCTVFPNKPIFLVTEQI</sequence>
<dbReference type="Pfam" id="PF10320">
    <property type="entry name" value="7TM_GPCR_Srsx"/>
    <property type="match status" value="1"/>
</dbReference>
<dbReference type="OrthoDB" id="5820127at2759"/>
<evidence type="ECO:0000256" key="3">
    <source>
        <dbReference type="ARBA" id="ARBA00022989"/>
    </source>
</evidence>
<evidence type="ECO:0000256" key="1">
    <source>
        <dbReference type="ARBA" id="ARBA00004370"/>
    </source>
</evidence>
<dbReference type="PANTHER" id="PTHR23360">
    <property type="entry name" value="G-PROTEIN COUPLED RECEPTORS FAMILY 1 PROFILE DOMAIN-CONTAINING PROTEIN-RELATED"/>
    <property type="match status" value="1"/>
</dbReference>
<dbReference type="GO" id="GO:0016020">
    <property type="term" value="C:membrane"/>
    <property type="evidence" value="ECO:0007669"/>
    <property type="project" value="UniProtKB-SubCell"/>
</dbReference>
<keyword evidence="4 5" id="KW-0472">Membrane</keyword>
<dbReference type="InterPro" id="IPR019424">
    <property type="entry name" value="7TM_GPCR_Srsx"/>
</dbReference>
<dbReference type="EMBL" id="KN716511">
    <property type="protein sequence ID" value="KJH43967.1"/>
    <property type="molecule type" value="Genomic_DNA"/>
</dbReference>
<dbReference type="Gene3D" id="1.20.1070.10">
    <property type="entry name" value="Rhodopsin 7-helix transmembrane proteins"/>
    <property type="match status" value="1"/>
</dbReference>
<dbReference type="SMART" id="SM01381">
    <property type="entry name" value="7TM_GPCR_Srsx"/>
    <property type="match status" value="1"/>
</dbReference>
<dbReference type="AlphaFoldDB" id="A0A0D8XJN5"/>
<accession>A0A0D8XJN5</accession>
<keyword evidence="7" id="KW-1185">Reference proteome</keyword>
<proteinExistence type="predicted"/>
<evidence type="ECO:0008006" key="8">
    <source>
        <dbReference type="Google" id="ProtNLM"/>
    </source>
</evidence>
<feature type="transmembrane region" description="Helical" evidence="5">
    <location>
        <begin position="39"/>
        <end position="56"/>
    </location>
</feature>
<dbReference type="GO" id="GO:0004930">
    <property type="term" value="F:G protein-coupled receptor activity"/>
    <property type="evidence" value="ECO:0007669"/>
    <property type="project" value="InterPro"/>
</dbReference>
<evidence type="ECO:0000313" key="7">
    <source>
        <dbReference type="Proteomes" id="UP000053766"/>
    </source>
</evidence>
<dbReference type="Proteomes" id="UP000053766">
    <property type="component" value="Unassembled WGS sequence"/>
</dbReference>
<name>A0A0D8XJN5_DICVI</name>
<evidence type="ECO:0000256" key="5">
    <source>
        <dbReference type="SAM" id="Phobius"/>
    </source>
</evidence>
<protein>
    <recommendedName>
        <fullName evidence="8">G-protein coupled receptors family 1 profile domain-containing protein</fullName>
    </recommendedName>
</protein>
<reference evidence="6 7" key="1">
    <citation type="submission" date="2013-11" db="EMBL/GenBank/DDBJ databases">
        <title>Draft genome of the bovine lungworm Dictyocaulus viviparus.</title>
        <authorList>
            <person name="Mitreva M."/>
        </authorList>
    </citation>
    <scope>NUCLEOTIDE SEQUENCE [LARGE SCALE GENOMIC DNA]</scope>
    <source>
        <strain evidence="6 7">HannoverDv2000</strain>
    </source>
</reference>
<feature type="transmembrane region" description="Helical" evidence="5">
    <location>
        <begin position="91"/>
        <end position="114"/>
    </location>
</feature>
<dbReference type="STRING" id="29172.A0A0D8XJN5"/>
<evidence type="ECO:0000313" key="6">
    <source>
        <dbReference type="EMBL" id="KJH43967.1"/>
    </source>
</evidence>
<keyword evidence="3 5" id="KW-1133">Transmembrane helix</keyword>
<feature type="transmembrane region" description="Helical" evidence="5">
    <location>
        <begin position="62"/>
        <end position="79"/>
    </location>
</feature>